<evidence type="ECO:0000259" key="2">
    <source>
        <dbReference type="Pfam" id="PF08626"/>
    </source>
</evidence>
<dbReference type="InterPro" id="IPR013935">
    <property type="entry name" value="Trs120_TRAPPC9"/>
</dbReference>
<dbReference type="AlphaFoldDB" id="A0A131YI93"/>
<dbReference type="Pfam" id="PF26254">
    <property type="entry name" value="Ig_TRAPPC9-Trs120_1st"/>
    <property type="match status" value="1"/>
</dbReference>
<name>A0A131YI93_RHIAP</name>
<dbReference type="GO" id="GO:0005802">
    <property type="term" value="C:trans-Golgi network"/>
    <property type="evidence" value="ECO:0007669"/>
    <property type="project" value="TreeGrafter"/>
</dbReference>
<reference evidence="5" key="1">
    <citation type="journal article" date="2016" name="Ticks Tick Borne Dis.">
        <title>De novo assembly and annotation of the salivary gland transcriptome of Rhipicephalus appendiculatus male and female ticks during blood feeding.</title>
        <authorList>
            <person name="de Castro M.H."/>
            <person name="de Klerk D."/>
            <person name="Pienaar R."/>
            <person name="Latif A.A."/>
            <person name="Rees D.J."/>
            <person name="Mans B.J."/>
        </authorList>
    </citation>
    <scope>NUCLEOTIDE SEQUENCE</scope>
    <source>
        <tissue evidence="5">Salivary glands</tissue>
    </source>
</reference>
<dbReference type="EMBL" id="GEDV01009578">
    <property type="protein sequence ID" value="JAP78979.1"/>
    <property type="molecule type" value="Transcribed_RNA"/>
</dbReference>
<dbReference type="InterPro" id="IPR058568">
    <property type="entry name" value="Ig_TRAPPC9_Trs120_4th"/>
</dbReference>
<comment type="similarity">
    <text evidence="1">Belongs to the NIBP family.</text>
</comment>
<evidence type="ECO:0000313" key="5">
    <source>
        <dbReference type="EMBL" id="JAP78979.1"/>
    </source>
</evidence>
<dbReference type="PANTHER" id="PTHR21512">
    <property type="entry name" value="TRAFFICKING PROTEIN PARTICLE COMPLEX SUBUNIT 9"/>
    <property type="match status" value="1"/>
</dbReference>
<dbReference type="Pfam" id="PF08626">
    <property type="entry name" value="TRAPPC9-Trs120"/>
    <property type="match status" value="1"/>
</dbReference>
<dbReference type="PANTHER" id="PTHR21512:SF5">
    <property type="entry name" value="TRAFFICKING PROTEIN PARTICLE COMPLEX SUBUNIT 9"/>
    <property type="match status" value="1"/>
</dbReference>
<sequence length="1033" mass="114397">MSSSAVDFDARLEDHQCLLVLVQPLSAPSSELWERAVEHIKRVRFTRLSEQPEGSRNVWLRYSTSYPADGSLWGDFQAHRRVLGVLSVGECDQDGVEPLQRLHEKLVQQHPTAIDSRCLLFGAPSPGQEEDTGEQAAPLSSKLRSTQCLLYPELDGDKLERDIGEFAASLAWVLESRRLERLFDRNSTSATALPLLKAPFEDFVGLDTESRQFRRRCGGRQRKHLGDLSLQLGLAREAHALYTEAQELLRGVPDWLWLAATLEGTVAAAAGGEDGKRAGAVDEGWEQLRESCAHYAKYSPVAVIQAECAIKAARWLTAHGRPLGAAEFVQSVVSMNMAQSESEKVSWYGSLARLYLELGLGRKAAFYTRVAALKCMAGKPDPYQCYHLLLKSLPGYRLSLDKPTKGRMEGWPRLQIQLLQDLLVTARKMDDLPLAVGHVCQLLEWLVEWLSPAERSEACQQLQTLAGRLQGPASAWPPLLHLPLVRWFQPQALAPHLRPLRLGSTQVGGSSPFIFSPLQPHRRPGRAPLLWVQGEVAAVSLQLCNPLPTELAIQHMSLLADGVPLESFPASLELPPESSPYPVKLLGTPRAIGQLQLRGYSTCVLGVHSECVLPQPPAPVTVVPPLPLLEVTANLPLAPDFATIGDAAHVVNNYALSLYAGEQRQCVLTLTNCGAEPIEMLELSLQTKLDRESEHSLIRWSPEELQSQLPVAPSGAASLTLQVHGQAPFLVPGGGSPEGSQTVQPKVVEVVVQLRYSGGPGLQARYCRQLGLALTVEVQPSLLISGWDVLPAQEPTKCHLVLDLRNETDHELELRADDERQPLLLEAKDCCRIPVTVPRCTADSWPSAEGPEQLEVACRQHLRDTVQLRWWLPSLEHGGEASLDEVPWTSHMLDTILQSPLQWEVQVDGRVHRPEQEYMFPVGEPLRLSVLLRNVSQGSFHHLWLSAVGYQDRQNGTLSYRLDSKAIFVGSDKLFIEQVESGASEVHEFTLAFLLTGVYKLELSCRAQELLRKNERVWKCCPPIEITVAPPQQ</sequence>
<protein>
    <submittedName>
        <fullName evidence="5">NIK and IKBKB binding protein</fullName>
    </submittedName>
</protein>
<dbReference type="Pfam" id="PF26283">
    <property type="entry name" value="Ig_TRAPPC9-Trs120_4th"/>
    <property type="match status" value="1"/>
</dbReference>
<evidence type="ECO:0000259" key="3">
    <source>
        <dbReference type="Pfam" id="PF26254"/>
    </source>
</evidence>
<feature type="domain" description="Trs120/TRAPPC9 fourth Ig-like" evidence="4">
    <location>
        <begin position="903"/>
        <end position="1028"/>
    </location>
</feature>
<dbReference type="InterPro" id="IPR058563">
    <property type="entry name" value="Trs120_TRAPPC9_N"/>
</dbReference>
<feature type="domain" description="Trs120/TRAPPC9 first Ig-like" evidence="3">
    <location>
        <begin position="505"/>
        <end position="600"/>
    </location>
</feature>
<organism evidence="5">
    <name type="scientific">Rhipicephalus appendiculatus</name>
    <name type="common">Brown ear tick</name>
    <dbReference type="NCBI Taxonomy" id="34631"/>
    <lineage>
        <taxon>Eukaryota</taxon>
        <taxon>Metazoa</taxon>
        <taxon>Ecdysozoa</taxon>
        <taxon>Arthropoda</taxon>
        <taxon>Chelicerata</taxon>
        <taxon>Arachnida</taxon>
        <taxon>Acari</taxon>
        <taxon>Parasitiformes</taxon>
        <taxon>Ixodida</taxon>
        <taxon>Ixodoidea</taxon>
        <taxon>Ixodidae</taxon>
        <taxon>Rhipicephalinae</taxon>
        <taxon>Rhipicephalus</taxon>
        <taxon>Rhipicephalus</taxon>
    </lineage>
</organism>
<evidence type="ECO:0000256" key="1">
    <source>
        <dbReference type="ARBA" id="ARBA00008459"/>
    </source>
</evidence>
<dbReference type="InterPro" id="IPR058565">
    <property type="entry name" value="Ig_TRAPPC9_Trs120_1st"/>
</dbReference>
<accession>A0A131YI93</accession>
<proteinExistence type="inferred from homology"/>
<feature type="domain" description="Trs120/TRAPPC9 N-terminal" evidence="2">
    <location>
        <begin position="201"/>
        <end position="266"/>
    </location>
</feature>
<evidence type="ECO:0000259" key="4">
    <source>
        <dbReference type="Pfam" id="PF26283"/>
    </source>
</evidence>